<gene>
    <name evidence="2" type="ORF">JIN78_11825</name>
</gene>
<sequence length="472" mass="52272">MKTSPPSALSPFLSQFDLMDLGDGDQLAGVHALVALATAIGNLSRPGAGLQNKDGRVRSVGSNLIISGSASMAAVHELVVTPLSSFQNSLNTHNLAFVEELAAEVQKPRPADWAFPEDKVRSSAEEVFHLLRNPEKTAWPTESPGWEIILSEAARVPSDQRFLKCQVFRKGSRPSELQNNLEQSHLGRPFFSFKLHSPKEYTTWLPFLRSIIDGHSIPGPFPVHTQGQFFVDDSCNYFPHVVSKSPDQTTDLLWLLDPIPGQDLPSLPEIPLSESPIRFPSLEAALKIAFADRLCVESLPESTVSFHCPKSLASWSRFLRSQEPAYPGISQTAGKLLPTLFFALPKINEAQKRIQGRALRHPGAIYELARLMVRRAVAARQALVGSEIDQHRQHLRERLLRKLHQGPSNERDLYRALSIPAGLCGQLLAELEEKSLAQKDGPLWEVCQEETRAPSAAQSFLSPEAPKRQNHA</sequence>
<organism evidence="2 3">
    <name type="scientific">Roseibacillus ishigakijimensis</name>
    <dbReference type="NCBI Taxonomy" id="454146"/>
    <lineage>
        <taxon>Bacteria</taxon>
        <taxon>Pseudomonadati</taxon>
        <taxon>Verrucomicrobiota</taxon>
        <taxon>Verrucomicrobiia</taxon>
        <taxon>Verrucomicrobiales</taxon>
        <taxon>Verrucomicrobiaceae</taxon>
        <taxon>Roseibacillus</taxon>
    </lineage>
</organism>
<evidence type="ECO:0000313" key="2">
    <source>
        <dbReference type="EMBL" id="MBK1834752.1"/>
    </source>
</evidence>
<dbReference type="Proteomes" id="UP000604083">
    <property type="component" value="Unassembled WGS sequence"/>
</dbReference>
<dbReference type="EMBL" id="JAENIO010000031">
    <property type="protein sequence ID" value="MBK1834752.1"/>
    <property type="molecule type" value="Genomic_DNA"/>
</dbReference>
<accession>A0A934VMY6</accession>
<keyword evidence="3" id="KW-1185">Reference proteome</keyword>
<comment type="caution">
    <text evidence="2">The sequence shown here is derived from an EMBL/GenBank/DDBJ whole genome shotgun (WGS) entry which is preliminary data.</text>
</comment>
<name>A0A934VMY6_9BACT</name>
<evidence type="ECO:0000256" key="1">
    <source>
        <dbReference type="SAM" id="MobiDB-lite"/>
    </source>
</evidence>
<evidence type="ECO:0000313" key="3">
    <source>
        <dbReference type="Proteomes" id="UP000604083"/>
    </source>
</evidence>
<feature type="region of interest" description="Disordered" evidence="1">
    <location>
        <begin position="449"/>
        <end position="472"/>
    </location>
</feature>
<dbReference type="RefSeq" id="WP_200392187.1">
    <property type="nucleotide sequence ID" value="NZ_JAENIO010000031.1"/>
</dbReference>
<reference evidence="2" key="1">
    <citation type="submission" date="2021-01" db="EMBL/GenBank/DDBJ databases">
        <title>Modified the classification status of verrucomicrobia.</title>
        <authorList>
            <person name="Feng X."/>
        </authorList>
    </citation>
    <scope>NUCLEOTIDE SEQUENCE</scope>
    <source>
        <strain evidence="2">KCTC 12986</strain>
    </source>
</reference>
<proteinExistence type="predicted"/>
<protein>
    <submittedName>
        <fullName evidence="2">Uncharacterized protein</fullName>
    </submittedName>
</protein>
<dbReference type="AlphaFoldDB" id="A0A934VMY6"/>